<protein>
    <recommendedName>
        <fullName evidence="4">Histidine phosphatase family protein</fullName>
    </recommendedName>
</protein>
<comment type="caution">
    <text evidence="2">The sequence shown here is derived from an EMBL/GenBank/DDBJ whole genome shotgun (WGS) entry which is preliminary data.</text>
</comment>
<dbReference type="InterPro" id="IPR029033">
    <property type="entry name" value="His_PPase_superfam"/>
</dbReference>
<reference evidence="2 3" key="1">
    <citation type="submission" date="2021-08" db="EMBL/GenBank/DDBJ databases">
        <authorList>
            <person name="Peeters C."/>
        </authorList>
    </citation>
    <scope>NUCLEOTIDE SEQUENCE [LARGE SCALE GENOMIC DNA]</scope>
    <source>
        <strain evidence="2 3">LMG 32289</strain>
    </source>
</reference>
<accession>A0ABM8XN97</accession>
<evidence type="ECO:0000313" key="3">
    <source>
        <dbReference type="Proteomes" id="UP000706525"/>
    </source>
</evidence>
<dbReference type="EMBL" id="CAJZAG010000010">
    <property type="protein sequence ID" value="CAG9181733.1"/>
    <property type="molecule type" value="Genomic_DNA"/>
</dbReference>
<sequence length="190" mass="20312">MAISRLLPVLLLVLLTLSSLCAAQPSSMTPAELRRPNVVVLIRHANAPGVGDPPSFRLDDCATQRNLDASGREQASALGAAWKAAGFNPTRVLSSAWCRCQDTARLMNFGPVHVEPLLNSFFEADSGTRTAQTESLSRFIDRLDPRGGPYLLVTHQVNIGALTGYGARSAGGVAIELPVQGGPRRVRVLE</sequence>
<proteinExistence type="predicted"/>
<feature type="chain" id="PRO_5045866299" description="Histidine phosphatase family protein" evidence="1">
    <location>
        <begin position="23"/>
        <end position="190"/>
    </location>
</feature>
<dbReference type="Proteomes" id="UP000706525">
    <property type="component" value="Unassembled WGS sequence"/>
</dbReference>
<dbReference type="Gene3D" id="3.40.50.1240">
    <property type="entry name" value="Phosphoglycerate mutase-like"/>
    <property type="match status" value="1"/>
</dbReference>
<feature type="signal peptide" evidence="1">
    <location>
        <begin position="1"/>
        <end position="22"/>
    </location>
</feature>
<evidence type="ECO:0000256" key="1">
    <source>
        <dbReference type="SAM" id="SignalP"/>
    </source>
</evidence>
<dbReference type="SUPFAM" id="SSF53254">
    <property type="entry name" value="Phosphoglycerate mutase-like"/>
    <property type="match status" value="1"/>
</dbReference>
<gene>
    <name evidence="2" type="ORF">LMG32289_04913</name>
</gene>
<dbReference type="CDD" id="cd07067">
    <property type="entry name" value="HP_PGM_like"/>
    <property type="match status" value="1"/>
</dbReference>
<evidence type="ECO:0000313" key="2">
    <source>
        <dbReference type="EMBL" id="CAG9181733.1"/>
    </source>
</evidence>
<evidence type="ECO:0008006" key="4">
    <source>
        <dbReference type="Google" id="ProtNLM"/>
    </source>
</evidence>
<dbReference type="Pfam" id="PF00300">
    <property type="entry name" value="His_Phos_1"/>
    <property type="match status" value="1"/>
</dbReference>
<keyword evidence="1" id="KW-0732">Signal</keyword>
<dbReference type="InterPro" id="IPR013078">
    <property type="entry name" value="His_Pase_superF_clade-1"/>
</dbReference>
<organism evidence="2 3">
    <name type="scientific">Cupriavidus pampae</name>
    <dbReference type="NCBI Taxonomy" id="659251"/>
    <lineage>
        <taxon>Bacteria</taxon>
        <taxon>Pseudomonadati</taxon>
        <taxon>Pseudomonadota</taxon>
        <taxon>Betaproteobacteria</taxon>
        <taxon>Burkholderiales</taxon>
        <taxon>Burkholderiaceae</taxon>
        <taxon>Cupriavidus</taxon>
    </lineage>
</organism>
<dbReference type="SMART" id="SM00855">
    <property type="entry name" value="PGAM"/>
    <property type="match status" value="1"/>
</dbReference>
<name>A0ABM8XN97_9BURK</name>
<dbReference type="RefSeq" id="WP_223993084.1">
    <property type="nucleotide sequence ID" value="NZ_CAJZAG010000010.1"/>
</dbReference>
<keyword evidence="3" id="KW-1185">Reference proteome</keyword>